<dbReference type="InterPro" id="IPR018062">
    <property type="entry name" value="HTH_AraC-typ_CS"/>
</dbReference>
<keyword evidence="2" id="KW-0238">DNA-binding</keyword>
<comment type="caution">
    <text evidence="6">The sequence shown here is derived from an EMBL/GenBank/DDBJ whole genome shotgun (WGS) entry which is preliminary data.</text>
</comment>
<dbReference type="SUPFAM" id="SSF63829">
    <property type="entry name" value="Calcium-dependent phosphotriesterase"/>
    <property type="match status" value="1"/>
</dbReference>
<evidence type="ECO:0000259" key="5">
    <source>
        <dbReference type="PROSITE" id="PS01124"/>
    </source>
</evidence>
<dbReference type="SMART" id="SM00342">
    <property type="entry name" value="HTH_ARAC"/>
    <property type="match status" value="1"/>
</dbReference>
<dbReference type="Proteomes" id="UP001216189">
    <property type="component" value="Unassembled WGS sequence"/>
</dbReference>
<dbReference type="Gene3D" id="2.60.40.10">
    <property type="entry name" value="Immunoglobulins"/>
    <property type="match status" value="1"/>
</dbReference>
<dbReference type="PROSITE" id="PS01124">
    <property type="entry name" value="HTH_ARAC_FAMILY_2"/>
    <property type="match status" value="1"/>
</dbReference>
<dbReference type="InterPro" id="IPR020449">
    <property type="entry name" value="Tscrpt_reg_AraC-type_HTH"/>
</dbReference>
<keyword evidence="3" id="KW-0804">Transcription</keyword>
<evidence type="ECO:0000313" key="7">
    <source>
        <dbReference type="Proteomes" id="UP001216189"/>
    </source>
</evidence>
<dbReference type="InterPro" id="IPR015943">
    <property type="entry name" value="WD40/YVTN_repeat-like_dom_sf"/>
</dbReference>
<dbReference type="InterPro" id="IPR009057">
    <property type="entry name" value="Homeodomain-like_sf"/>
</dbReference>
<evidence type="ECO:0000256" key="2">
    <source>
        <dbReference type="ARBA" id="ARBA00023125"/>
    </source>
</evidence>
<evidence type="ECO:0000256" key="1">
    <source>
        <dbReference type="ARBA" id="ARBA00023015"/>
    </source>
</evidence>
<accession>A0ABT5UYS6</accession>
<proteinExistence type="predicted"/>
<name>A0ABT5UYS6_9VIBR</name>
<gene>
    <name evidence="6" type="ORF">PUN32_06020</name>
</gene>
<feature type="signal peptide" evidence="4">
    <location>
        <begin position="1"/>
        <end position="21"/>
    </location>
</feature>
<dbReference type="RefSeq" id="WP_274722233.1">
    <property type="nucleotide sequence ID" value="NZ_JARBFT010000004.1"/>
</dbReference>
<dbReference type="SUPFAM" id="SSF46689">
    <property type="entry name" value="Homeodomain-like"/>
    <property type="match status" value="1"/>
</dbReference>
<keyword evidence="1" id="KW-0805">Transcription regulation</keyword>
<protein>
    <submittedName>
        <fullName evidence="6">Helix-turn-helix domain-containing protein</fullName>
    </submittedName>
</protein>
<dbReference type="PRINTS" id="PR00032">
    <property type="entry name" value="HTHARAC"/>
</dbReference>
<dbReference type="InterPro" id="IPR013783">
    <property type="entry name" value="Ig-like_fold"/>
</dbReference>
<reference evidence="6 7" key="1">
    <citation type="submission" date="2023-02" db="EMBL/GenBank/DDBJ databases">
        <title>Vibrio intestini sp. nov., a close relative of Vibrio cholerae isolated from the intestine of Healthy Culter dabryi.</title>
        <authorList>
            <person name="Wu N."/>
        </authorList>
    </citation>
    <scope>NUCLEOTIDE SEQUENCE [LARGE SCALE GENOMIC DNA]</scope>
    <source>
        <strain evidence="6 7">DSL-7</strain>
    </source>
</reference>
<dbReference type="PROSITE" id="PS00041">
    <property type="entry name" value="HTH_ARAC_FAMILY_1"/>
    <property type="match status" value="1"/>
</dbReference>
<evidence type="ECO:0000256" key="4">
    <source>
        <dbReference type="SAM" id="SignalP"/>
    </source>
</evidence>
<evidence type="ECO:0000256" key="3">
    <source>
        <dbReference type="ARBA" id="ARBA00023163"/>
    </source>
</evidence>
<dbReference type="EMBL" id="JARBFT010000004">
    <property type="protein sequence ID" value="MDE1514568.1"/>
    <property type="molecule type" value="Genomic_DNA"/>
</dbReference>
<dbReference type="Gene3D" id="2.130.10.10">
    <property type="entry name" value="YVTN repeat-like/Quinoprotein amine dehydrogenase"/>
    <property type="match status" value="2"/>
</dbReference>
<dbReference type="Gene3D" id="1.10.10.60">
    <property type="entry name" value="Homeodomain-like"/>
    <property type="match status" value="1"/>
</dbReference>
<keyword evidence="4" id="KW-0732">Signal</keyword>
<dbReference type="Pfam" id="PF12833">
    <property type="entry name" value="HTH_18"/>
    <property type="match status" value="1"/>
</dbReference>
<dbReference type="PANTHER" id="PTHR43280:SF28">
    <property type="entry name" value="HTH-TYPE TRANSCRIPTIONAL ACTIVATOR RHAS"/>
    <property type="match status" value="1"/>
</dbReference>
<dbReference type="InterPro" id="IPR018060">
    <property type="entry name" value="HTH_AraC"/>
</dbReference>
<sequence>MFRTFLYSCWLSLIIPSLGVANNNPMSVFYPLSMQEKGTVIVAKNLYLGDDGGIWIHDVHGKVMFFDGQNILPARGSVLPETSKHIIYAKRALWTFEQHQLFRTYPGGEKEPILTLPPGSQINQIGVSNGMIWLNDSANFYSYDIDNARLDTFSLHQLYSLNSASQVVINDAQFFASKWALATNVGVYLSMPQGFSHITDSGKSAIQKLYFSEQRRELLVGSAHGALIIDIEHSRLLSKPIGAAEVLSIAETDTEYWIGTENGLYLYRLDSGKVTPPETYRNDDYALLGKKIYSMVNDLQGGMWIATDKGMFYYSLLAQQLTRYPAQSLSSDGSRVQISKIKSFNTQGDYLAITQQGLYRFNFTGEFRKNLIYPGQVNDFVIAGDDVWIATEQGLVSYNLAQRQINAPSLPVSLLHNSVKRLTVDGDGRLWGASHEQLWSYLPSEQSETNYGMEWMVKGLSPAKITVLAAVEQGIVIGTEHGAYTLFDKQIRFDFSSHRYGEIVQVVEDNTGHIWLVGAYGVFQWQNHQPPAIAVELVEENIQPRCIAQSAQGMWLISSQGISLYSHQAQLSKHFAAPYGLISNEFILDACAVGEVLDSSFLIMGSQFGVVQANTQALAVSNLPNIQIMFSQVSVNHQPKLLGYQPDGLLQIAYDDAISFQFGALSSLRNPSLEYKLNDEREWQRFDWAQLNFDRLLPGEYRLKVRSANPTHQDQTPAIFDFEVLPPWYLSPAAIIGYVMLLGGGLSLMLSWRTRVIVEANRQLKNQVELKTSQLHHQTKIVQSSNQQLRKLLQVHHNLFGKVFESIDPALRHLSSYAKVRGWNEFELPFNKVKQELTQLHFMHRGETPESQRHDLNLLMESALKSWQEEYNKAEIQLVYRGEVCLIEIRQFNLDILFNVVFTDAIRRLAKQQQLSIQLEQRDSQGVLIFSDHGSVIDNFSAIPVSFNGACTYSVQELVQHSGGELRILRFDKRNVLELAWPLAALPVTQPFKAQALSIVDHIVLDDGEKKWLRKVNQLIEHNYSDSDFTTSRAAQLLFVSERSLQRRFKAATGKTFKESLNQMRLEKACQSLLCGARIAQVAFDCGFNDPSYFSQRFKHHFGLSPSQFIEDQEGR</sequence>
<feature type="chain" id="PRO_5047098532" evidence="4">
    <location>
        <begin position="22"/>
        <end position="1116"/>
    </location>
</feature>
<evidence type="ECO:0000313" key="6">
    <source>
        <dbReference type="EMBL" id="MDE1514568.1"/>
    </source>
</evidence>
<keyword evidence="7" id="KW-1185">Reference proteome</keyword>
<feature type="domain" description="HTH araC/xylS-type" evidence="5">
    <location>
        <begin position="1014"/>
        <end position="1112"/>
    </location>
</feature>
<dbReference type="PANTHER" id="PTHR43280">
    <property type="entry name" value="ARAC-FAMILY TRANSCRIPTIONAL REGULATOR"/>
    <property type="match status" value="1"/>
</dbReference>
<organism evidence="6 7">
    <name type="scientific">Vibrio chanodichtyis</name>
    <dbReference type="NCBI Taxonomy" id="3027932"/>
    <lineage>
        <taxon>Bacteria</taxon>
        <taxon>Pseudomonadati</taxon>
        <taxon>Pseudomonadota</taxon>
        <taxon>Gammaproteobacteria</taxon>
        <taxon>Vibrionales</taxon>
        <taxon>Vibrionaceae</taxon>
        <taxon>Vibrio</taxon>
    </lineage>
</organism>